<keyword evidence="1" id="KW-1133">Transmembrane helix</keyword>
<dbReference type="OrthoDB" id="328350at2157"/>
<evidence type="ECO:0000313" key="2">
    <source>
        <dbReference type="EMBL" id="SFR36966.1"/>
    </source>
</evidence>
<protein>
    <submittedName>
        <fullName evidence="2">Uncharacterized protein</fullName>
    </submittedName>
</protein>
<dbReference type="RefSeq" id="WP_092921001.1">
    <property type="nucleotide sequence ID" value="NZ_FOYN01000002.1"/>
</dbReference>
<accession>A0A1I6G454</accession>
<dbReference type="Proteomes" id="UP000198932">
    <property type="component" value="Unassembled WGS sequence"/>
</dbReference>
<name>A0A1I6G454_HALSD</name>
<feature type="transmembrane region" description="Helical" evidence="1">
    <location>
        <begin position="20"/>
        <end position="41"/>
    </location>
</feature>
<feature type="transmembrane region" description="Helical" evidence="1">
    <location>
        <begin position="53"/>
        <end position="82"/>
    </location>
</feature>
<keyword evidence="3" id="KW-1185">Reference proteome</keyword>
<proteinExistence type="predicted"/>
<feature type="transmembrane region" description="Helical" evidence="1">
    <location>
        <begin position="144"/>
        <end position="166"/>
    </location>
</feature>
<reference evidence="3" key="1">
    <citation type="submission" date="2016-10" db="EMBL/GenBank/DDBJ databases">
        <authorList>
            <person name="Varghese N."/>
            <person name="Submissions S."/>
        </authorList>
    </citation>
    <scope>NUCLEOTIDE SEQUENCE [LARGE SCALE GENOMIC DNA]</scope>
    <source>
        <strain evidence="3">RD 26</strain>
    </source>
</reference>
<feature type="transmembrane region" description="Helical" evidence="1">
    <location>
        <begin position="94"/>
        <end position="114"/>
    </location>
</feature>
<evidence type="ECO:0000313" key="3">
    <source>
        <dbReference type="Proteomes" id="UP000198932"/>
    </source>
</evidence>
<gene>
    <name evidence="2" type="ORF">SAMN04487937_1598</name>
</gene>
<sequence length="175" mass="18886">MNTWRQAPSSISHHEVGAGAVAAAATVVTSVIYLISLWAFVSTAEVPFNVEIYMLGYTGFVFFALFVTPLVGFVVGTAVWHWTLSSTSNPRRGALAGVVTALGTVLAVSILFSLLLATRELLEVIPALFVSPVDAFVITTHGVVIYWGLFTSVILVPLCALIGWAYQRRVLSRSR</sequence>
<evidence type="ECO:0000256" key="1">
    <source>
        <dbReference type="SAM" id="Phobius"/>
    </source>
</evidence>
<keyword evidence="1" id="KW-0472">Membrane</keyword>
<dbReference type="AlphaFoldDB" id="A0A1I6G454"/>
<dbReference type="EMBL" id="FOYN01000002">
    <property type="protein sequence ID" value="SFR36966.1"/>
    <property type="molecule type" value="Genomic_DNA"/>
</dbReference>
<organism evidence="2 3">
    <name type="scientific">Halorubrum sodomense</name>
    <dbReference type="NCBI Taxonomy" id="35743"/>
    <lineage>
        <taxon>Archaea</taxon>
        <taxon>Methanobacteriati</taxon>
        <taxon>Methanobacteriota</taxon>
        <taxon>Stenosarchaea group</taxon>
        <taxon>Halobacteria</taxon>
        <taxon>Halobacteriales</taxon>
        <taxon>Haloferacaceae</taxon>
        <taxon>Halorubrum</taxon>
    </lineage>
</organism>
<keyword evidence="1" id="KW-0812">Transmembrane</keyword>